<dbReference type="Proteomes" id="UP000276133">
    <property type="component" value="Unassembled WGS sequence"/>
</dbReference>
<name>A0A3M7RXS3_BRAPC</name>
<comment type="caution">
    <text evidence="1">The sequence shown here is derived from an EMBL/GenBank/DDBJ whole genome shotgun (WGS) entry which is preliminary data.</text>
</comment>
<accession>A0A3M7RXS3</accession>
<dbReference type="AlphaFoldDB" id="A0A3M7RXS3"/>
<sequence length="170" mass="19824">MSSRWVPNAAITKIIVIKSKMFLKIKKKIIKQLHGTNKILPADDSSTFCHRNAHLPPKLSVNDWVHFKESIDMQRYMTGKAQIIMKVKLSGQFYFNIIKLLICNNITENDQNILNAQYNFTNIEFTNVQISSFFDESKINMLHFVAEDFLFNLYLNFTVPIFRTLEKGKS</sequence>
<evidence type="ECO:0000313" key="1">
    <source>
        <dbReference type="EMBL" id="RNA28127.1"/>
    </source>
</evidence>
<proteinExistence type="predicted"/>
<organism evidence="1 2">
    <name type="scientific">Brachionus plicatilis</name>
    <name type="common">Marine rotifer</name>
    <name type="synonym">Brachionus muelleri</name>
    <dbReference type="NCBI Taxonomy" id="10195"/>
    <lineage>
        <taxon>Eukaryota</taxon>
        <taxon>Metazoa</taxon>
        <taxon>Spiralia</taxon>
        <taxon>Gnathifera</taxon>
        <taxon>Rotifera</taxon>
        <taxon>Eurotatoria</taxon>
        <taxon>Monogononta</taxon>
        <taxon>Pseudotrocha</taxon>
        <taxon>Ploima</taxon>
        <taxon>Brachionidae</taxon>
        <taxon>Brachionus</taxon>
    </lineage>
</organism>
<reference evidence="1 2" key="1">
    <citation type="journal article" date="2018" name="Sci. Rep.">
        <title>Genomic signatures of local adaptation to the degree of environmental predictability in rotifers.</title>
        <authorList>
            <person name="Franch-Gras L."/>
            <person name="Hahn C."/>
            <person name="Garcia-Roger E.M."/>
            <person name="Carmona M.J."/>
            <person name="Serra M."/>
            <person name="Gomez A."/>
        </authorList>
    </citation>
    <scope>NUCLEOTIDE SEQUENCE [LARGE SCALE GENOMIC DNA]</scope>
    <source>
        <strain evidence="1">HYR1</strain>
    </source>
</reference>
<keyword evidence="2" id="KW-1185">Reference proteome</keyword>
<protein>
    <submittedName>
        <fullName evidence="1">Uncharacterized protein</fullName>
    </submittedName>
</protein>
<dbReference type="EMBL" id="REGN01002431">
    <property type="protein sequence ID" value="RNA28127.1"/>
    <property type="molecule type" value="Genomic_DNA"/>
</dbReference>
<gene>
    <name evidence="1" type="ORF">BpHYR1_052544</name>
</gene>
<evidence type="ECO:0000313" key="2">
    <source>
        <dbReference type="Proteomes" id="UP000276133"/>
    </source>
</evidence>